<keyword evidence="9" id="KW-1133">Transmembrane helix</keyword>
<dbReference type="eggNOG" id="COG3266">
    <property type="taxonomic scope" value="Bacteria"/>
</dbReference>
<organism evidence="11 12">
    <name type="scientific">Candidatus Protofrankia datiscae</name>
    <dbReference type="NCBI Taxonomy" id="2716812"/>
    <lineage>
        <taxon>Bacteria</taxon>
        <taxon>Bacillati</taxon>
        <taxon>Actinomycetota</taxon>
        <taxon>Actinomycetes</taxon>
        <taxon>Frankiales</taxon>
        <taxon>Frankiaceae</taxon>
        <taxon>Protofrankia</taxon>
    </lineage>
</organism>
<feature type="compositionally biased region" description="Low complexity" evidence="8">
    <location>
        <begin position="341"/>
        <end position="385"/>
    </location>
</feature>
<name>F8AY05_9ACTN</name>
<keyword evidence="9" id="KW-0472">Membrane</keyword>
<dbReference type="AlphaFoldDB" id="F8AY05"/>
<dbReference type="PANTHER" id="PTHR43289:SF6">
    <property type="entry name" value="SERINE_THREONINE-PROTEIN KINASE NEKL-3"/>
    <property type="match status" value="1"/>
</dbReference>
<feature type="transmembrane region" description="Helical" evidence="9">
    <location>
        <begin position="572"/>
        <end position="595"/>
    </location>
</feature>
<evidence type="ECO:0000256" key="2">
    <source>
        <dbReference type="ARBA" id="ARBA00022527"/>
    </source>
</evidence>
<dbReference type="InterPro" id="IPR011009">
    <property type="entry name" value="Kinase-like_dom_sf"/>
</dbReference>
<dbReference type="GO" id="GO:0004674">
    <property type="term" value="F:protein serine/threonine kinase activity"/>
    <property type="evidence" value="ECO:0007669"/>
    <property type="project" value="UniProtKB-KW"/>
</dbReference>
<feature type="region of interest" description="Disordered" evidence="8">
    <location>
        <begin position="610"/>
        <end position="672"/>
    </location>
</feature>
<dbReference type="SUPFAM" id="SSF56112">
    <property type="entry name" value="Protein kinase-like (PK-like)"/>
    <property type="match status" value="1"/>
</dbReference>
<dbReference type="InterPro" id="IPR017441">
    <property type="entry name" value="Protein_kinase_ATP_BS"/>
</dbReference>
<dbReference type="PROSITE" id="PS00108">
    <property type="entry name" value="PROTEIN_KINASE_ST"/>
    <property type="match status" value="1"/>
</dbReference>
<keyword evidence="3 11" id="KW-0808">Transferase</keyword>
<keyword evidence="12" id="KW-1185">Reference proteome</keyword>
<dbReference type="HOGENOM" id="CLU_000288_63_44_11"/>
<feature type="region of interest" description="Disordered" evidence="8">
    <location>
        <begin position="290"/>
        <end position="562"/>
    </location>
</feature>
<dbReference type="PROSITE" id="PS50011">
    <property type="entry name" value="PROTEIN_KINASE_DOM"/>
    <property type="match status" value="1"/>
</dbReference>
<dbReference type="eggNOG" id="COG0515">
    <property type="taxonomic scope" value="Bacteria"/>
</dbReference>
<sequence>MPLERHPTSKTGQEPDSGQLVAGRYRLGAELGRGGFGVVYAATDELLRRDVAVKEIRLPPSISADERAILRQRVLREARSAGRVQHPGLVPVFDVLEADGRPWIVMELVEGRSLAEIIYDEGPLPRERVARIGISLAYALEAAHRTGIVHRDVKPANVLISADRRARLTDFGIALSAGDPTLTRTGILLGSPSYIAPERARGEAGGPGSDIWALGATLFTAVEGGTPYERDSAIATLTAIVEGRRHPFRLAGALAPILADLLAVQPADRPSLSLTRRRLRKVSEWEASRRLPGTRAGRTDRERPPRAPAGHSGAAPGTIPAGTVPAGEDPAHTTGADDPVGATPTSTSGPTAGSPTAGGPTAGSPAAGGSTPPAGGTAPAGDATPDSTEAGHQRAGRPVDTPALDIPTLDAPAPDIQAAVSAAAAARQPAAPPAEELATSPAGEPATSPAGKTEEPATPPAHTRQQAPPARSGPAKTAAEPTGTATPPADLQDQPPTARPGPAKTSEPAEPAGTVSSAATPGTAAAAATTGAAQTPGSVRTARTTTAAEPGEPGVAGLTGAAAADRPNRRRLGMIAAVLAAVLAGTVIVLAAALTSDPDRLGAGRLPAAAATGQGASGGTTTGQATPTITGPPTSAQASPGASITAATVTADPGVAPLDSTPAPPPPGWRTYSGPSGWSIAYPDGWEERPAPGNEGRNFTNPQTGAYLHIDVTQQANPSALADWTAHEDGLSAQVPDYRRVKIAPSDGGDGAIQADWEFTHASGGKTVHVLNRGFVRNGHGYALYWRTADSRWETDLPLMWQLFSTFRPGP</sequence>
<accession>F8AY05</accession>
<feature type="binding site" evidence="7">
    <location>
        <position position="54"/>
    </location>
    <ligand>
        <name>ATP</name>
        <dbReference type="ChEBI" id="CHEBI:30616"/>
    </ligand>
</feature>
<dbReference type="PRINTS" id="PR01217">
    <property type="entry name" value="PRICHEXTENSN"/>
</dbReference>
<evidence type="ECO:0000313" key="12">
    <source>
        <dbReference type="Proteomes" id="UP000001549"/>
    </source>
</evidence>
<evidence type="ECO:0000256" key="4">
    <source>
        <dbReference type="ARBA" id="ARBA00022741"/>
    </source>
</evidence>
<dbReference type="RefSeq" id="WP_013872482.1">
    <property type="nucleotide sequence ID" value="NC_015656.1"/>
</dbReference>
<evidence type="ECO:0000256" key="5">
    <source>
        <dbReference type="ARBA" id="ARBA00022777"/>
    </source>
</evidence>
<feature type="compositionally biased region" description="Low complexity" evidence="8">
    <location>
        <begin position="474"/>
        <end position="489"/>
    </location>
</feature>
<dbReference type="CDD" id="cd14014">
    <property type="entry name" value="STKc_PknB_like"/>
    <property type="match status" value="1"/>
</dbReference>
<evidence type="ECO:0000256" key="8">
    <source>
        <dbReference type="SAM" id="MobiDB-lite"/>
    </source>
</evidence>
<evidence type="ECO:0000256" key="7">
    <source>
        <dbReference type="PROSITE-ProRule" id="PRU10141"/>
    </source>
</evidence>
<reference evidence="11 12" key="1">
    <citation type="submission" date="2011-05" db="EMBL/GenBank/DDBJ databases">
        <title>Complete sequence of chromosome of Frankia symbiont of Datisca glomerata.</title>
        <authorList>
            <consortium name="US DOE Joint Genome Institute"/>
            <person name="Lucas S."/>
            <person name="Han J."/>
            <person name="Lapidus A."/>
            <person name="Cheng J.-F."/>
            <person name="Goodwin L."/>
            <person name="Pitluck S."/>
            <person name="Peters L."/>
            <person name="Mikhailova N."/>
            <person name="Chertkov O."/>
            <person name="Teshima H."/>
            <person name="Han C."/>
            <person name="Tapia R."/>
            <person name="Land M."/>
            <person name="Hauser L."/>
            <person name="Kyrpides N."/>
            <person name="Ivanova N."/>
            <person name="Pagani I."/>
            <person name="Berry A."/>
            <person name="Pawlowski K."/>
            <person name="Persson T."/>
            <person name="Vanden Heuvel B."/>
            <person name="Benson D."/>
            <person name="Woyke T."/>
        </authorList>
    </citation>
    <scope>NUCLEOTIDE SEQUENCE [LARGE SCALE GENOMIC DNA]</scope>
    <source>
        <strain evidence="12">4085684</strain>
    </source>
</reference>
<dbReference type="InterPro" id="IPR000719">
    <property type="entry name" value="Prot_kinase_dom"/>
</dbReference>
<dbReference type="Proteomes" id="UP000001549">
    <property type="component" value="Chromosome"/>
</dbReference>
<dbReference type="InterPro" id="IPR008271">
    <property type="entry name" value="Ser/Thr_kinase_AS"/>
</dbReference>
<evidence type="ECO:0000256" key="6">
    <source>
        <dbReference type="ARBA" id="ARBA00022840"/>
    </source>
</evidence>
<dbReference type="Gene3D" id="3.30.200.20">
    <property type="entry name" value="Phosphorylase Kinase, domain 1"/>
    <property type="match status" value="1"/>
</dbReference>
<gene>
    <name evidence="11" type="ordered locus">FsymDg_0999</name>
</gene>
<keyword evidence="6 7" id="KW-0067">ATP-binding</keyword>
<evidence type="ECO:0000256" key="9">
    <source>
        <dbReference type="SAM" id="Phobius"/>
    </source>
</evidence>
<keyword evidence="9" id="KW-0812">Transmembrane</keyword>
<feature type="compositionally biased region" description="Low complexity" evidence="8">
    <location>
        <begin position="411"/>
        <end position="442"/>
    </location>
</feature>
<dbReference type="Gene3D" id="1.10.510.10">
    <property type="entry name" value="Transferase(Phosphotransferase) domain 1"/>
    <property type="match status" value="1"/>
</dbReference>
<dbReference type="SMART" id="SM00220">
    <property type="entry name" value="S_TKc"/>
    <property type="match status" value="1"/>
</dbReference>
<feature type="compositionally biased region" description="Low complexity" evidence="8">
    <location>
        <begin position="622"/>
        <end position="634"/>
    </location>
</feature>
<evidence type="ECO:0000259" key="10">
    <source>
        <dbReference type="PROSITE" id="PS50011"/>
    </source>
</evidence>
<evidence type="ECO:0000313" key="11">
    <source>
        <dbReference type="EMBL" id="AEH08504.1"/>
    </source>
</evidence>
<dbReference type="Pfam" id="PF00069">
    <property type="entry name" value="Pkinase"/>
    <property type="match status" value="1"/>
</dbReference>
<dbReference type="EC" id="2.7.11.1" evidence="1"/>
<dbReference type="EMBL" id="CP002801">
    <property type="protein sequence ID" value="AEH08504.1"/>
    <property type="molecule type" value="Genomic_DNA"/>
</dbReference>
<dbReference type="PROSITE" id="PS00107">
    <property type="entry name" value="PROTEIN_KINASE_ATP"/>
    <property type="match status" value="1"/>
</dbReference>
<dbReference type="STRING" id="656024.FsymDg_0999"/>
<dbReference type="GO" id="GO:0005524">
    <property type="term" value="F:ATP binding"/>
    <property type="evidence" value="ECO:0007669"/>
    <property type="project" value="UniProtKB-UniRule"/>
</dbReference>
<feature type="domain" description="Protein kinase" evidence="10">
    <location>
        <begin position="25"/>
        <end position="286"/>
    </location>
</feature>
<proteinExistence type="predicted"/>
<keyword evidence="2 11" id="KW-0723">Serine/threonine-protein kinase</keyword>
<dbReference type="PANTHER" id="PTHR43289">
    <property type="entry name" value="MITOGEN-ACTIVATED PROTEIN KINASE KINASE KINASE 20-RELATED"/>
    <property type="match status" value="1"/>
</dbReference>
<feature type="compositionally biased region" description="Polar residues" evidence="8">
    <location>
        <begin position="635"/>
        <end position="648"/>
    </location>
</feature>
<feature type="compositionally biased region" description="Low complexity" evidence="8">
    <location>
        <begin position="512"/>
        <end position="538"/>
    </location>
</feature>
<keyword evidence="4 7" id="KW-0547">Nucleotide-binding</keyword>
<dbReference type="KEGG" id="fsy:FsymDg_0999"/>
<keyword evidence="5 11" id="KW-0418">Kinase</keyword>
<evidence type="ECO:0000256" key="1">
    <source>
        <dbReference type="ARBA" id="ARBA00012513"/>
    </source>
</evidence>
<protein>
    <recommendedName>
        <fullName evidence="1">non-specific serine/threonine protein kinase</fullName>
        <ecNumber evidence="1">2.7.11.1</ecNumber>
    </recommendedName>
</protein>
<evidence type="ECO:0000256" key="3">
    <source>
        <dbReference type="ARBA" id="ARBA00022679"/>
    </source>
</evidence>